<gene>
    <name evidence="1" type="ORF">N780_15025</name>
</gene>
<organism evidence="1 2">
    <name type="scientific">Pontibacillus chungwhensis BH030062</name>
    <dbReference type="NCBI Taxonomy" id="1385513"/>
    <lineage>
        <taxon>Bacteria</taxon>
        <taxon>Bacillati</taxon>
        <taxon>Bacillota</taxon>
        <taxon>Bacilli</taxon>
        <taxon>Bacillales</taxon>
        <taxon>Bacillaceae</taxon>
        <taxon>Pontibacillus</taxon>
    </lineage>
</organism>
<dbReference type="AlphaFoldDB" id="A0A0A2UWT8"/>
<sequence>MMLVLPIFCDAHKVGFFHLNSLSLEEEKDLQSTRLKIVVCVLSDLFLLIELKDDKIKMKDLTD</sequence>
<evidence type="ECO:0000313" key="2">
    <source>
        <dbReference type="Proteomes" id="UP000030153"/>
    </source>
</evidence>
<reference evidence="1 2" key="1">
    <citation type="submission" date="2013-08" db="EMBL/GenBank/DDBJ databases">
        <title>Genome of Pontibacillus chungwhensis.</title>
        <authorList>
            <person name="Wang Q."/>
            <person name="Wang G."/>
        </authorList>
    </citation>
    <scope>NUCLEOTIDE SEQUENCE [LARGE SCALE GENOMIC DNA]</scope>
    <source>
        <strain evidence="1 2">BH030062</strain>
    </source>
</reference>
<name>A0A0A2UWT8_9BACI</name>
<accession>A0A0A2UWT8</accession>
<proteinExistence type="predicted"/>
<dbReference type="STRING" id="1385513.N780_15025"/>
<evidence type="ECO:0000313" key="1">
    <source>
        <dbReference type="EMBL" id="KGP92757.1"/>
    </source>
</evidence>
<protein>
    <submittedName>
        <fullName evidence="1">Uncharacterized protein</fullName>
    </submittedName>
</protein>
<dbReference type="Proteomes" id="UP000030153">
    <property type="component" value="Unassembled WGS sequence"/>
</dbReference>
<keyword evidence="2" id="KW-1185">Reference proteome</keyword>
<dbReference type="EMBL" id="AVBG01000002">
    <property type="protein sequence ID" value="KGP92757.1"/>
    <property type="molecule type" value="Genomic_DNA"/>
</dbReference>
<comment type="caution">
    <text evidence="1">The sequence shown here is derived from an EMBL/GenBank/DDBJ whole genome shotgun (WGS) entry which is preliminary data.</text>
</comment>